<comment type="catalytic activity">
    <reaction evidence="4">
        <text>a 5'-end (N(7)-methyl 5'-triphosphoguanosine)-ribonucleoside in snoRNA + S-adenosyl-L-methionine = a 5'-end (N(2),N(7)-dimethyl 5'-triphosphoguanosine)-ribonucleoside in snoRNA + S-adenosyl-L-homocysteine + H(+)</text>
        <dbReference type="Rhea" id="RHEA:78475"/>
        <dbReference type="Rhea" id="RHEA-COMP:19086"/>
        <dbReference type="Rhea" id="RHEA-COMP:19088"/>
        <dbReference type="ChEBI" id="CHEBI:15378"/>
        <dbReference type="ChEBI" id="CHEBI:57856"/>
        <dbReference type="ChEBI" id="CHEBI:59789"/>
        <dbReference type="ChEBI" id="CHEBI:156461"/>
        <dbReference type="ChEBI" id="CHEBI:172880"/>
    </reaction>
    <physiologicalReaction direction="left-to-right" evidence="4">
        <dbReference type="Rhea" id="RHEA:78476"/>
    </physiologicalReaction>
</comment>
<dbReference type="PROSITE" id="PS00092">
    <property type="entry name" value="N6_MTASE"/>
    <property type="match status" value="1"/>
</dbReference>
<dbReference type="STRING" id="35128.B8BVJ6"/>
<dbReference type="SUPFAM" id="SSF53335">
    <property type="entry name" value="S-adenosyl-L-methionine-dependent methyltransferases"/>
    <property type="match status" value="1"/>
</dbReference>
<dbReference type="KEGG" id="tps:THAPSDRAFT_268358"/>
<evidence type="ECO:0000256" key="3">
    <source>
        <dbReference type="ARBA" id="ARBA00047418"/>
    </source>
</evidence>
<organism evidence="8 9">
    <name type="scientific">Thalassiosira pseudonana</name>
    <name type="common">Marine diatom</name>
    <name type="synonym">Cyclotella nana</name>
    <dbReference type="NCBI Taxonomy" id="35128"/>
    <lineage>
        <taxon>Eukaryota</taxon>
        <taxon>Sar</taxon>
        <taxon>Stramenopiles</taxon>
        <taxon>Ochrophyta</taxon>
        <taxon>Bacillariophyta</taxon>
        <taxon>Coscinodiscophyceae</taxon>
        <taxon>Thalassiosirophycidae</taxon>
        <taxon>Thalassiosirales</taxon>
        <taxon>Thalassiosiraceae</taxon>
        <taxon>Thalassiosira</taxon>
    </lineage>
</organism>
<dbReference type="OMA" id="ISCNIVL"/>
<reference evidence="8 9" key="2">
    <citation type="journal article" date="2008" name="Nature">
        <title>The Phaeodactylum genome reveals the evolutionary history of diatom genomes.</title>
        <authorList>
            <person name="Bowler C."/>
            <person name="Allen A.E."/>
            <person name="Badger J.H."/>
            <person name="Grimwood J."/>
            <person name="Jabbari K."/>
            <person name="Kuo A."/>
            <person name="Maheswari U."/>
            <person name="Martens C."/>
            <person name="Maumus F."/>
            <person name="Otillar R.P."/>
            <person name="Rayko E."/>
            <person name="Salamov A."/>
            <person name="Vandepoele K."/>
            <person name="Beszteri B."/>
            <person name="Gruber A."/>
            <person name="Heijde M."/>
            <person name="Katinka M."/>
            <person name="Mock T."/>
            <person name="Valentin K."/>
            <person name="Verret F."/>
            <person name="Berges J.A."/>
            <person name="Brownlee C."/>
            <person name="Cadoret J.P."/>
            <person name="Chiovitti A."/>
            <person name="Choi C.J."/>
            <person name="Coesel S."/>
            <person name="De Martino A."/>
            <person name="Detter J.C."/>
            <person name="Durkin C."/>
            <person name="Falciatore A."/>
            <person name="Fournet J."/>
            <person name="Haruta M."/>
            <person name="Huysman M.J."/>
            <person name="Jenkins B.D."/>
            <person name="Jiroutova K."/>
            <person name="Jorgensen R.E."/>
            <person name="Joubert Y."/>
            <person name="Kaplan A."/>
            <person name="Kroger N."/>
            <person name="Kroth P.G."/>
            <person name="La Roche J."/>
            <person name="Lindquist E."/>
            <person name="Lommer M."/>
            <person name="Martin-Jezequel V."/>
            <person name="Lopez P.J."/>
            <person name="Lucas S."/>
            <person name="Mangogna M."/>
            <person name="McGinnis K."/>
            <person name="Medlin L.K."/>
            <person name="Montsant A."/>
            <person name="Oudot-Le Secq M.P."/>
            <person name="Napoli C."/>
            <person name="Obornik M."/>
            <person name="Parker M.S."/>
            <person name="Petit J.L."/>
            <person name="Porcel B.M."/>
            <person name="Poulsen N."/>
            <person name="Robison M."/>
            <person name="Rychlewski L."/>
            <person name="Rynearson T.A."/>
            <person name="Schmutz J."/>
            <person name="Shapiro H."/>
            <person name="Siaut M."/>
            <person name="Stanley M."/>
            <person name="Sussman M.R."/>
            <person name="Taylor A.R."/>
            <person name="Vardi A."/>
            <person name="von Dassow P."/>
            <person name="Vyverman W."/>
            <person name="Willis A."/>
            <person name="Wyrwicz L.S."/>
            <person name="Rokhsar D.S."/>
            <person name="Weissenbach J."/>
            <person name="Armbrust E.V."/>
            <person name="Green B.R."/>
            <person name="Van de Peer Y."/>
            <person name="Grigoriev I.V."/>
        </authorList>
    </citation>
    <scope>NUCLEOTIDE SEQUENCE [LARGE SCALE GENOMIC DNA]</scope>
    <source>
        <strain evidence="8 9">CCMP1335</strain>
    </source>
</reference>
<reference evidence="8 9" key="1">
    <citation type="journal article" date="2004" name="Science">
        <title>The genome of the diatom Thalassiosira pseudonana: ecology, evolution, and metabolism.</title>
        <authorList>
            <person name="Armbrust E.V."/>
            <person name="Berges J.A."/>
            <person name="Bowler C."/>
            <person name="Green B.R."/>
            <person name="Martinez D."/>
            <person name="Putnam N.H."/>
            <person name="Zhou S."/>
            <person name="Allen A.E."/>
            <person name="Apt K.E."/>
            <person name="Bechner M."/>
            <person name="Brzezinski M.A."/>
            <person name="Chaal B.K."/>
            <person name="Chiovitti A."/>
            <person name="Davis A.K."/>
            <person name="Demarest M.S."/>
            <person name="Detter J.C."/>
            <person name="Glavina T."/>
            <person name="Goodstein D."/>
            <person name="Hadi M.Z."/>
            <person name="Hellsten U."/>
            <person name="Hildebrand M."/>
            <person name="Jenkins B.D."/>
            <person name="Jurka J."/>
            <person name="Kapitonov V.V."/>
            <person name="Kroger N."/>
            <person name="Lau W.W."/>
            <person name="Lane T.W."/>
            <person name="Larimer F.W."/>
            <person name="Lippmeier J.C."/>
            <person name="Lucas S."/>
            <person name="Medina M."/>
            <person name="Montsant A."/>
            <person name="Obornik M."/>
            <person name="Parker M.S."/>
            <person name="Palenik B."/>
            <person name="Pazour G.J."/>
            <person name="Richardson P.M."/>
            <person name="Rynearson T.A."/>
            <person name="Saito M.A."/>
            <person name="Schwartz D.C."/>
            <person name="Thamatrakoln K."/>
            <person name="Valentin K."/>
            <person name="Vardi A."/>
            <person name="Wilkerson F.P."/>
            <person name="Rokhsar D.S."/>
        </authorList>
    </citation>
    <scope>NUCLEOTIDE SEQUENCE [LARGE SCALE GENOMIC DNA]</scope>
    <source>
        <strain evidence="8 9">CCMP1335</strain>
    </source>
</reference>
<dbReference type="eggNOG" id="KOG2730">
    <property type="taxonomic scope" value="Eukaryota"/>
</dbReference>
<dbReference type="PaxDb" id="35128-Thaps268358"/>
<comment type="similarity">
    <text evidence="2">Belongs to the methyltransferase superfamily. Trimethylguanosine synthase family.</text>
</comment>
<dbReference type="AlphaFoldDB" id="B8BVJ6"/>
<dbReference type="Pfam" id="PF09445">
    <property type="entry name" value="Methyltransf_15"/>
    <property type="match status" value="1"/>
</dbReference>
<accession>B8BVJ6</accession>
<dbReference type="CDD" id="cd02440">
    <property type="entry name" value="AdoMet_MTases"/>
    <property type="match status" value="1"/>
</dbReference>
<dbReference type="GO" id="GO:0003676">
    <property type="term" value="F:nucleic acid binding"/>
    <property type="evidence" value="ECO:0007669"/>
    <property type="project" value="InterPro"/>
</dbReference>
<dbReference type="InterPro" id="IPR019012">
    <property type="entry name" value="RNA_cap_Gua-N2-MeTrfase"/>
</dbReference>
<evidence type="ECO:0000256" key="5">
    <source>
        <dbReference type="ARBA" id="ARBA00048763"/>
    </source>
</evidence>
<proteinExistence type="inferred from homology"/>
<sequence>MKAGASQPNPYDPAVVHNKYWAQRRRLFKKFDDGIQLDGEGWYSVTPEVVADHAGSPTIKGKAPKAMVILDAFCGCGGNAIAFAKLPSSVVSHIICIDVDRTKLRKAAHNASIYSIPPNRIIFLYDDFTIGGIDLLTEYGQRIDAIFMDPPWGGIDYHSSGKDGYDLARDMKIRGCERGCVGFPPTKEIDGFRLLQIAAAATSTRFVVYDLPRNANKRSLAEAALEAGYEGNCKLEEHYLNGRLKTVTAYFGQEFRQLLDLKRNDLH</sequence>
<dbReference type="EMBL" id="CM000639">
    <property type="protein sequence ID" value="EED95472.1"/>
    <property type="molecule type" value="Genomic_DNA"/>
</dbReference>
<gene>
    <name evidence="8" type="ORF">THAPSDRAFT_268358</name>
</gene>
<dbReference type="InterPro" id="IPR002052">
    <property type="entry name" value="DNA_methylase_N6_adenine_CS"/>
</dbReference>
<dbReference type="GeneID" id="7452350"/>
<dbReference type="Gene3D" id="3.40.50.150">
    <property type="entry name" value="Vaccinia Virus protein VP39"/>
    <property type="match status" value="1"/>
</dbReference>
<evidence type="ECO:0000256" key="2">
    <source>
        <dbReference type="ARBA" id="ARBA00025783"/>
    </source>
</evidence>
<dbReference type="Proteomes" id="UP000001449">
    <property type="component" value="Chromosome 2"/>
</dbReference>
<dbReference type="HOGENOM" id="CLU_029658_3_1_1"/>
<dbReference type="RefSeq" id="XP_002288029.1">
    <property type="nucleotide sequence ID" value="XM_002287993.1"/>
</dbReference>
<evidence type="ECO:0000256" key="6">
    <source>
        <dbReference type="ARBA" id="ARBA00049075"/>
    </source>
</evidence>
<evidence type="ECO:0000256" key="7">
    <source>
        <dbReference type="ARBA" id="ARBA00049790"/>
    </source>
</evidence>
<evidence type="ECO:0000313" key="9">
    <source>
        <dbReference type="Proteomes" id="UP000001449"/>
    </source>
</evidence>
<dbReference type="PANTHER" id="PTHR14741">
    <property type="entry name" value="S-ADENOSYLMETHIONINE-DEPENDENT METHYLTRANSFERASE RELATED"/>
    <property type="match status" value="1"/>
</dbReference>
<dbReference type="InterPro" id="IPR029063">
    <property type="entry name" value="SAM-dependent_MTases_sf"/>
</dbReference>
<comment type="catalytic activity">
    <reaction evidence="5">
        <text>a 5'-end (N(2),N(7)-dimethyl 5'-triphosphoguanosine)-ribonucleoside in snRNA + S-adenosyl-L-methionine = a 5'-end (N(2),N(2),N(7)-trimethyl 5'-triphosphoguanosine)-ribonucleoside in snRNA + S-adenosyl-L-homocysteine + H(+)</text>
        <dbReference type="Rhea" id="RHEA:78479"/>
        <dbReference type="Rhea" id="RHEA-COMP:19087"/>
        <dbReference type="Rhea" id="RHEA-COMP:19089"/>
        <dbReference type="ChEBI" id="CHEBI:15378"/>
        <dbReference type="ChEBI" id="CHEBI:57856"/>
        <dbReference type="ChEBI" id="CHEBI:59789"/>
        <dbReference type="ChEBI" id="CHEBI:167623"/>
        <dbReference type="ChEBI" id="CHEBI:172880"/>
    </reaction>
    <physiologicalReaction direction="left-to-right" evidence="5">
        <dbReference type="Rhea" id="RHEA:78480"/>
    </physiologicalReaction>
</comment>
<dbReference type="PANTHER" id="PTHR14741:SF32">
    <property type="entry name" value="TRIMETHYLGUANOSINE SYNTHASE"/>
    <property type="match status" value="1"/>
</dbReference>
<protein>
    <recommendedName>
        <fullName evidence="1">Trimethylguanosine synthase</fullName>
    </recommendedName>
    <alternativeName>
        <fullName evidence="7">Cap-specific guanine-N(2) methyltransferase</fullName>
    </alternativeName>
</protein>
<evidence type="ECO:0000256" key="1">
    <source>
        <dbReference type="ARBA" id="ARBA00018517"/>
    </source>
</evidence>
<comment type="catalytic activity">
    <reaction evidence="6">
        <text>a 5'-end (N(7)-methyl 5'-triphosphoguanosine)-ribonucleoside in snRNA + S-adenosyl-L-methionine = a 5'-end (N(2),N(7)-dimethyl 5'-triphosphoguanosine)-ribonucleoside in snRNA + S-adenosyl-L-homocysteine + H(+)</text>
        <dbReference type="Rhea" id="RHEA:78471"/>
        <dbReference type="Rhea" id="RHEA-COMP:19085"/>
        <dbReference type="Rhea" id="RHEA-COMP:19087"/>
        <dbReference type="ChEBI" id="CHEBI:15378"/>
        <dbReference type="ChEBI" id="CHEBI:57856"/>
        <dbReference type="ChEBI" id="CHEBI:59789"/>
        <dbReference type="ChEBI" id="CHEBI:156461"/>
        <dbReference type="ChEBI" id="CHEBI:172880"/>
    </reaction>
    <physiologicalReaction direction="left-to-right" evidence="6">
        <dbReference type="Rhea" id="RHEA:78472"/>
    </physiologicalReaction>
</comment>
<dbReference type="GO" id="GO:0036261">
    <property type="term" value="P:7-methylguanosine cap hypermethylation"/>
    <property type="evidence" value="ECO:0000318"/>
    <property type="project" value="GO_Central"/>
</dbReference>
<dbReference type="InParanoid" id="B8BVJ6"/>
<dbReference type="GO" id="GO:0071164">
    <property type="term" value="F:RNA cap trimethylguanosine synthase activity"/>
    <property type="evidence" value="ECO:0000318"/>
    <property type="project" value="GO_Central"/>
</dbReference>
<evidence type="ECO:0000256" key="4">
    <source>
        <dbReference type="ARBA" id="ARBA00048740"/>
    </source>
</evidence>
<comment type="catalytic activity">
    <reaction evidence="3">
        <text>a 5'-end (N(2),N(7)-dimethyl 5'-triphosphoguanosine)-ribonucleoside in snoRNA + S-adenosyl-L-methionine = a 5'-end (N(2),N(2),N(7)-trimethyl 5'-triphosphoguanosine)-ribonucleoside in snoRNA + S-adenosyl-L-homocysteine + H(+)</text>
        <dbReference type="Rhea" id="RHEA:78507"/>
        <dbReference type="Rhea" id="RHEA-COMP:19088"/>
        <dbReference type="Rhea" id="RHEA-COMP:19090"/>
        <dbReference type="ChEBI" id="CHEBI:15378"/>
        <dbReference type="ChEBI" id="CHEBI:57856"/>
        <dbReference type="ChEBI" id="CHEBI:59789"/>
        <dbReference type="ChEBI" id="CHEBI:167623"/>
        <dbReference type="ChEBI" id="CHEBI:172880"/>
    </reaction>
    <physiologicalReaction direction="left-to-right" evidence="3">
        <dbReference type="Rhea" id="RHEA:78508"/>
    </physiologicalReaction>
</comment>
<name>B8BVJ6_THAPS</name>
<keyword evidence="9" id="KW-1185">Reference proteome</keyword>
<evidence type="ECO:0000313" key="8">
    <source>
        <dbReference type="EMBL" id="EED95472.1"/>
    </source>
</evidence>
<dbReference type="GO" id="GO:0005634">
    <property type="term" value="C:nucleus"/>
    <property type="evidence" value="ECO:0000318"/>
    <property type="project" value="GO_Central"/>
</dbReference>